<keyword evidence="4" id="KW-1185">Reference proteome</keyword>
<feature type="region of interest" description="Disordered" evidence="1">
    <location>
        <begin position="379"/>
        <end position="398"/>
    </location>
</feature>
<proteinExistence type="predicted"/>
<evidence type="ECO:0000313" key="4">
    <source>
        <dbReference type="Proteomes" id="UP000807370"/>
    </source>
</evidence>
<dbReference type="EMBL" id="JACCHP010000007">
    <property type="protein sequence ID" value="MBH5398609.1"/>
    <property type="molecule type" value="Genomic_DNA"/>
</dbReference>
<accession>A0ABS0PN42</accession>
<dbReference type="InterPro" id="IPR000792">
    <property type="entry name" value="Tscrpt_reg_LuxR_C"/>
</dbReference>
<protein>
    <submittedName>
        <fullName evidence="3">Helix-turn-helix transcriptional regulator</fullName>
    </submittedName>
</protein>
<dbReference type="InterPro" id="IPR036388">
    <property type="entry name" value="WH-like_DNA-bd_sf"/>
</dbReference>
<evidence type="ECO:0000259" key="2">
    <source>
        <dbReference type="SMART" id="SM00421"/>
    </source>
</evidence>
<comment type="caution">
    <text evidence="3">The sequence shown here is derived from an EMBL/GenBank/DDBJ whole genome shotgun (WGS) entry which is preliminary data.</text>
</comment>
<organism evidence="3 4">
    <name type="scientific">Bradyrhizobium agreste</name>
    <dbReference type="NCBI Taxonomy" id="2751811"/>
    <lineage>
        <taxon>Bacteria</taxon>
        <taxon>Pseudomonadati</taxon>
        <taxon>Pseudomonadota</taxon>
        <taxon>Alphaproteobacteria</taxon>
        <taxon>Hyphomicrobiales</taxon>
        <taxon>Nitrobacteraceae</taxon>
        <taxon>Bradyrhizobium</taxon>
    </lineage>
</organism>
<evidence type="ECO:0000313" key="3">
    <source>
        <dbReference type="EMBL" id="MBH5398609.1"/>
    </source>
</evidence>
<sequence>MARADAILEAVKQIHETPLTPDGWARALASIAGALGSERGILLVQNASRKPEYAVSFEMTSEQTVGFAGVAANGSDLWETIRALPVGSVAPTSALLPDREYARTRFYNEGVKPLGAFYGLVVSPLSTPEWFIHLSTGRLLGRQDYDAEDVAVMRMLVPHLLTALHVAHRLAAADLRTAAAGNALDQLEAGLILVDAATKILFANRTAAAILARNDGLGVDRDGVCAGDHHATRVLRRLIASCVGVAIVNGWPGGRIEVPRTDGRHALRIAVAPFRAEEAQIGTPWLGAARPVAILIITDLEREQRVRKEDFRYRFGLTKAEADVALEILKGDGRDAAGARLGITSATVRAHLSHIFEKTGVRRQAELVRLLLEGERRLTSTAGQPRRSVGDPSRPSHD</sequence>
<name>A0ABS0PN42_9BRAD</name>
<dbReference type="InterPro" id="IPR016032">
    <property type="entry name" value="Sig_transdc_resp-reg_C-effctor"/>
</dbReference>
<reference evidence="3 4" key="1">
    <citation type="submission" date="2020-07" db="EMBL/GenBank/DDBJ databases">
        <title>Bradyrhizobium diversity isolated from nodules of indigenous legumes of Western Australia.</title>
        <authorList>
            <person name="Klepa M.S."/>
        </authorList>
    </citation>
    <scope>NUCLEOTIDE SEQUENCE [LARGE SCALE GENOMIC DNA]</scope>
    <source>
        <strain evidence="3 4">CNPSo 4010</strain>
    </source>
</reference>
<feature type="domain" description="HTH luxR-type" evidence="2">
    <location>
        <begin position="314"/>
        <end position="371"/>
    </location>
</feature>
<dbReference type="Gene3D" id="1.10.10.10">
    <property type="entry name" value="Winged helix-like DNA-binding domain superfamily/Winged helix DNA-binding domain"/>
    <property type="match status" value="1"/>
</dbReference>
<evidence type="ECO:0000256" key="1">
    <source>
        <dbReference type="SAM" id="MobiDB-lite"/>
    </source>
</evidence>
<dbReference type="Pfam" id="PF00196">
    <property type="entry name" value="GerE"/>
    <property type="match status" value="1"/>
</dbReference>
<gene>
    <name evidence="3" type="ORF">HZZ13_12520</name>
</gene>
<dbReference type="Proteomes" id="UP000807370">
    <property type="component" value="Unassembled WGS sequence"/>
</dbReference>
<dbReference type="SUPFAM" id="SSF46894">
    <property type="entry name" value="C-terminal effector domain of the bipartite response regulators"/>
    <property type="match status" value="1"/>
</dbReference>
<dbReference type="SMART" id="SM00421">
    <property type="entry name" value="HTH_LUXR"/>
    <property type="match status" value="1"/>
</dbReference>
<dbReference type="RefSeq" id="WP_197959897.1">
    <property type="nucleotide sequence ID" value="NZ_JACCHP010000007.1"/>
</dbReference>